<name>A0A8H3TR94_9TREE</name>
<accession>A0A8H3TR94</accession>
<reference evidence="4" key="1">
    <citation type="submission" date="2020-07" db="EMBL/GenBank/DDBJ databases">
        <title>Draft Genome Sequence of a Deep-Sea Yeast, Naganishia (Cryptococcus) liquefaciens strain N6.</title>
        <authorList>
            <person name="Han Y.W."/>
            <person name="Kajitani R."/>
            <person name="Morimoto H."/>
            <person name="Parhat M."/>
            <person name="Tsubouchi H."/>
            <person name="Bakenova O."/>
            <person name="Ogata M."/>
            <person name="Argunhan B."/>
            <person name="Aoki R."/>
            <person name="Kajiwara S."/>
            <person name="Itoh T."/>
            <person name="Iwasaki H."/>
        </authorList>
    </citation>
    <scope>NUCLEOTIDE SEQUENCE</scope>
    <source>
        <strain evidence="4">N6</strain>
    </source>
</reference>
<keyword evidence="2" id="KW-0812">Transmembrane</keyword>
<proteinExistence type="predicted"/>
<feature type="transmembrane region" description="Helical" evidence="2">
    <location>
        <begin position="468"/>
        <end position="489"/>
    </location>
</feature>
<dbReference type="GO" id="GO:0016020">
    <property type="term" value="C:membrane"/>
    <property type="evidence" value="ECO:0007669"/>
    <property type="project" value="TreeGrafter"/>
</dbReference>
<feature type="transmembrane region" description="Helical" evidence="2">
    <location>
        <begin position="384"/>
        <end position="404"/>
    </location>
</feature>
<keyword evidence="2" id="KW-1133">Transmembrane helix</keyword>
<dbReference type="InterPro" id="IPR053001">
    <property type="entry name" value="MNNG_permease-like"/>
</dbReference>
<dbReference type="PANTHER" id="PTHR34814:SF1">
    <property type="entry name" value="NITROSOGUANIDINE RESISTANCE PROTEIN SNG1"/>
    <property type="match status" value="1"/>
</dbReference>
<keyword evidence="5" id="KW-1185">Reference proteome</keyword>
<feature type="transmembrane region" description="Helical" evidence="2">
    <location>
        <begin position="343"/>
        <end position="364"/>
    </location>
</feature>
<protein>
    <recommendedName>
        <fullName evidence="3">DUF3533 domain-containing protein</fullName>
    </recommendedName>
</protein>
<keyword evidence="2" id="KW-0472">Membrane</keyword>
<dbReference type="InterPro" id="IPR022703">
    <property type="entry name" value="DUF3533"/>
</dbReference>
<feature type="transmembrane region" description="Helical" evidence="2">
    <location>
        <begin position="95"/>
        <end position="115"/>
    </location>
</feature>
<evidence type="ECO:0000313" key="4">
    <source>
        <dbReference type="EMBL" id="GHJ85140.1"/>
    </source>
</evidence>
<feature type="compositionally biased region" description="Basic and acidic residues" evidence="1">
    <location>
        <begin position="43"/>
        <end position="53"/>
    </location>
</feature>
<feature type="domain" description="DUF3533" evidence="3">
    <location>
        <begin position="102"/>
        <end position="480"/>
    </location>
</feature>
<comment type="caution">
    <text evidence="4">The sequence shown here is derived from an EMBL/GenBank/DDBJ whole genome shotgun (WGS) entry which is preliminary data.</text>
</comment>
<feature type="region of interest" description="Disordered" evidence="1">
    <location>
        <begin position="1"/>
        <end position="53"/>
    </location>
</feature>
<dbReference type="OrthoDB" id="2140105at2759"/>
<dbReference type="AlphaFoldDB" id="A0A8H3TR94"/>
<dbReference type="EMBL" id="BLZA01000010">
    <property type="protein sequence ID" value="GHJ85140.1"/>
    <property type="molecule type" value="Genomic_DNA"/>
</dbReference>
<evidence type="ECO:0000313" key="5">
    <source>
        <dbReference type="Proteomes" id="UP000620104"/>
    </source>
</evidence>
<gene>
    <name evidence="4" type="ORF">NliqN6_1542</name>
</gene>
<dbReference type="PANTHER" id="PTHR34814">
    <property type="entry name" value="NITROSOGUANIDINE RESISTANCE PROTEIN SNG1"/>
    <property type="match status" value="1"/>
</dbReference>
<feature type="transmembrane region" description="Helical" evidence="2">
    <location>
        <begin position="411"/>
        <end position="429"/>
    </location>
</feature>
<evidence type="ECO:0000256" key="2">
    <source>
        <dbReference type="SAM" id="Phobius"/>
    </source>
</evidence>
<feature type="transmembrane region" description="Helical" evidence="2">
    <location>
        <begin position="303"/>
        <end position="322"/>
    </location>
</feature>
<organism evidence="4 5">
    <name type="scientific">Naganishia liquefaciens</name>
    <dbReference type="NCBI Taxonomy" id="104408"/>
    <lineage>
        <taxon>Eukaryota</taxon>
        <taxon>Fungi</taxon>
        <taxon>Dikarya</taxon>
        <taxon>Basidiomycota</taxon>
        <taxon>Agaricomycotina</taxon>
        <taxon>Tremellomycetes</taxon>
        <taxon>Filobasidiales</taxon>
        <taxon>Filobasidiaceae</taxon>
        <taxon>Naganishia</taxon>
    </lineage>
</organism>
<sequence length="508" mass="55794">MSIDPKHAVQQSSVHAQHELPILHTQPASPPARRHTTSSDGTRAPEDDGAKEKVGAAHIAVAGQSAPSIGPPFNKYGHKFFDPEIAPIRKVVYKILFPFVGLLTIVMWLALPLYWGSFWQANSHSENLTVMILNRDSSSTASLGSAIVSAGLANRNGSTTNGSKVGRLGFYEGDLAEYPDEESVKHAVLENDIWGVVVVNTDVTARLQTARETGDSSYNPRSAISFYYNQARMENAVNGYLVPLTTSVLTQASERWSAQSIAAYLSTVSGDATALTTLASAPRTVTPGVSYQPYNLRVFSTPVATAVTLVGQIYMLIFTFVFSMAFNIMREIIGPKLKLRSYLAFRFVVPLAVYAWLSLMLAMINLPFKLPFDAKWSYAGGFFLWWAVLYAGMIAVGLAIEFCIVLLTPRFVAFALLPIIIVQVSVVSLPHELQPRLYRYGVATPFYRVSNAVRTIIFNTKNDVGLDFGILLAWGLLSTITVAGLTVLFRSREVKKDRAEQEKVANRA</sequence>
<dbReference type="Proteomes" id="UP000620104">
    <property type="component" value="Unassembled WGS sequence"/>
</dbReference>
<dbReference type="Pfam" id="PF12051">
    <property type="entry name" value="DUF3533"/>
    <property type="match status" value="1"/>
</dbReference>
<evidence type="ECO:0000259" key="3">
    <source>
        <dbReference type="Pfam" id="PF12051"/>
    </source>
</evidence>
<evidence type="ECO:0000256" key="1">
    <source>
        <dbReference type="SAM" id="MobiDB-lite"/>
    </source>
</evidence>